<reference evidence="2" key="1">
    <citation type="journal article" date="2022" name="Mol. Ecol. Resour.">
        <title>The genomes of chicory, endive, great burdock and yacon provide insights into Asteraceae palaeo-polyploidization history and plant inulin production.</title>
        <authorList>
            <person name="Fan W."/>
            <person name="Wang S."/>
            <person name="Wang H."/>
            <person name="Wang A."/>
            <person name="Jiang F."/>
            <person name="Liu H."/>
            <person name="Zhao H."/>
            <person name="Xu D."/>
            <person name="Zhang Y."/>
        </authorList>
    </citation>
    <scope>NUCLEOTIDE SEQUENCE [LARGE SCALE GENOMIC DNA]</scope>
    <source>
        <strain evidence="2">cv. Niubang</strain>
    </source>
</reference>
<evidence type="ECO:0000313" key="1">
    <source>
        <dbReference type="EMBL" id="KAI3678428.1"/>
    </source>
</evidence>
<name>A0ACB8Y493_ARCLA</name>
<evidence type="ECO:0000313" key="2">
    <source>
        <dbReference type="Proteomes" id="UP001055879"/>
    </source>
</evidence>
<accession>A0ACB8Y493</accession>
<dbReference type="EMBL" id="CM042060">
    <property type="protein sequence ID" value="KAI3678428.1"/>
    <property type="molecule type" value="Genomic_DNA"/>
</dbReference>
<gene>
    <name evidence="1" type="ORF">L6452_37719</name>
</gene>
<sequence>MIIAKSFQNLKIGVAGKNKKEARNGGGSCSSIGGLKSDSERKIKQRGPKRGDVKIMIFKLIAKSVKDFAIGVVAGRRERKAAGNGRGNGGCVSSTATVIPLETVGGLKPDFPYEIKKIQTMRREIRIDICEMIGGSIFLVPESGGEKKVDGGAWAGIVPMGLESRNDR</sequence>
<keyword evidence="2" id="KW-1185">Reference proteome</keyword>
<reference evidence="1 2" key="2">
    <citation type="journal article" date="2022" name="Mol. Ecol. Resour.">
        <title>The genomes of chicory, endive, great burdock and yacon provide insights into Asteraceae paleo-polyploidization history and plant inulin production.</title>
        <authorList>
            <person name="Fan W."/>
            <person name="Wang S."/>
            <person name="Wang H."/>
            <person name="Wang A."/>
            <person name="Jiang F."/>
            <person name="Liu H."/>
            <person name="Zhao H."/>
            <person name="Xu D."/>
            <person name="Zhang Y."/>
        </authorList>
    </citation>
    <scope>NUCLEOTIDE SEQUENCE [LARGE SCALE GENOMIC DNA]</scope>
    <source>
        <strain evidence="2">cv. Niubang</strain>
    </source>
</reference>
<dbReference type="Proteomes" id="UP001055879">
    <property type="component" value="Linkage Group LG14"/>
</dbReference>
<comment type="caution">
    <text evidence="1">The sequence shown here is derived from an EMBL/GenBank/DDBJ whole genome shotgun (WGS) entry which is preliminary data.</text>
</comment>
<proteinExistence type="predicted"/>
<protein>
    <submittedName>
        <fullName evidence="1">Uncharacterized protein</fullName>
    </submittedName>
</protein>
<organism evidence="1 2">
    <name type="scientific">Arctium lappa</name>
    <name type="common">Greater burdock</name>
    <name type="synonym">Lappa major</name>
    <dbReference type="NCBI Taxonomy" id="4217"/>
    <lineage>
        <taxon>Eukaryota</taxon>
        <taxon>Viridiplantae</taxon>
        <taxon>Streptophyta</taxon>
        <taxon>Embryophyta</taxon>
        <taxon>Tracheophyta</taxon>
        <taxon>Spermatophyta</taxon>
        <taxon>Magnoliopsida</taxon>
        <taxon>eudicotyledons</taxon>
        <taxon>Gunneridae</taxon>
        <taxon>Pentapetalae</taxon>
        <taxon>asterids</taxon>
        <taxon>campanulids</taxon>
        <taxon>Asterales</taxon>
        <taxon>Asteraceae</taxon>
        <taxon>Carduoideae</taxon>
        <taxon>Cardueae</taxon>
        <taxon>Arctiinae</taxon>
        <taxon>Arctium</taxon>
    </lineage>
</organism>